<evidence type="ECO:0008006" key="4">
    <source>
        <dbReference type="Google" id="ProtNLM"/>
    </source>
</evidence>
<reference evidence="2 3" key="1">
    <citation type="submission" date="2020-02" db="EMBL/GenBank/DDBJ databases">
        <title>Identification and distribution of gene clusters putatively required for synthesis of sphingolipid metabolism inhibitors in phylogenetically diverse species of the filamentous fungus Fusarium.</title>
        <authorList>
            <person name="Kim H.-S."/>
            <person name="Busman M."/>
            <person name="Brown D.W."/>
            <person name="Divon H."/>
            <person name="Uhlig S."/>
            <person name="Proctor R.H."/>
        </authorList>
    </citation>
    <scope>NUCLEOTIDE SEQUENCE [LARGE SCALE GENOMIC DNA]</scope>
    <source>
        <strain evidence="2 3">NRRL 2903</strain>
    </source>
</reference>
<evidence type="ECO:0000313" key="2">
    <source>
        <dbReference type="EMBL" id="KAF5236774.1"/>
    </source>
</evidence>
<gene>
    <name evidence="2" type="ORF">FAUST_6371</name>
</gene>
<comment type="caution">
    <text evidence="2">The sequence shown here is derived from an EMBL/GenBank/DDBJ whole genome shotgun (WGS) entry which is preliminary data.</text>
</comment>
<feature type="chain" id="PRO_5043045131" description="F-box domain-containing protein" evidence="1">
    <location>
        <begin position="17"/>
        <end position="633"/>
    </location>
</feature>
<accession>A0AAN6BZM3</accession>
<name>A0AAN6BZM3_FUSAU</name>
<sequence>MKFIWVFTALLAFATANTINPSYPAKDLTVDYNWECGKVLNSTLDLDDCTYLLNWLGTASKTGWWTIGKADVMNWQWVSCQVTIKSGPLSHFVINMNGAEFGNVTQWAYKDRCTLPGQRSMIAAKNSSWTAYIVEKVSLPSNTGCSPGSDALEGEVIATPLTLDRMPNEIVLDFLKTMPDMNSLHAFAASCKTVYKIYQYNQVHILTKVFLDKIDEGVYEEAVIAERLKRETWKDAQYGSDSICRVYESEQGIHNQDLTLQDMKNMWSLHKSVEYFSDRLPTTLLREHPVTNVEGHFSLTPSVQARFQRALYRLSSHFIIIEKIEALPDGGPASGGDPDWDVRHRWPVEPLTVNRHYVLLTFHKHYSAFEIEQLRCLSILLVTEIAPYFHDFLEHDIELGARLDTYIDRPLHQGGMGLVALGLPWLHRLLTAATRDDLYEVVRPVADHITRVWNCRLHLAFPMSDVPNYVEFGEPDNMSDPTFWETVDLWENGKIPDYVMRTPFFNDRDSGPASAWSAMSQFCMNLKNHGLNDWPFNLPKLPWAYVFWDLEMLENSGFKNLNGDDEVEKNVVIPEDHPIISGWEPLSNKYRLPPVVANLTLSAREKRKMLESGQTGYFDFETFCENNKDKRLY</sequence>
<proteinExistence type="predicted"/>
<keyword evidence="1" id="KW-0732">Signal</keyword>
<dbReference type="Proteomes" id="UP000537989">
    <property type="component" value="Unassembled WGS sequence"/>
</dbReference>
<organism evidence="2 3">
    <name type="scientific">Fusarium austroamericanum</name>
    <dbReference type="NCBI Taxonomy" id="282268"/>
    <lineage>
        <taxon>Eukaryota</taxon>
        <taxon>Fungi</taxon>
        <taxon>Dikarya</taxon>
        <taxon>Ascomycota</taxon>
        <taxon>Pezizomycotina</taxon>
        <taxon>Sordariomycetes</taxon>
        <taxon>Hypocreomycetidae</taxon>
        <taxon>Hypocreales</taxon>
        <taxon>Nectriaceae</taxon>
        <taxon>Fusarium</taxon>
    </lineage>
</organism>
<evidence type="ECO:0000313" key="3">
    <source>
        <dbReference type="Proteomes" id="UP000537989"/>
    </source>
</evidence>
<dbReference type="EMBL" id="JAAMOD010000170">
    <property type="protein sequence ID" value="KAF5236774.1"/>
    <property type="molecule type" value="Genomic_DNA"/>
</dbReference>
<evidence type="ECO:0000256" key="1">
    <source>
        <dbReference type="SAM" id="SignalP"/>
    </source>
</evidence>
<feature type="signal peptide" evidence="1">
    <location>
        <begin position="1"/>
        <end position="16"/>
    </location>
</feature>
<dbReference type="AlphaFoldDB" id="A0AAN6BZM3"/>
<protein>
    <recommendedName>
        <fullName evidence="4">F-box domain-containing protein</fullName>
    </recommendedName>
</protein>
<keyword evidence="3" id="KW-1185">Reference proteome</keyword>